<dbReference type="EMBL" id="MT143935">
    <property type="protein sequence ID" value="QJH92968.1"/>
    <property type="molecule type" value="Genomic_DNA"/>
</dbReference>
<accession>A0A6M3X5J2</accession>
<gene>
    <name evidence="1" type="ORF">MM171B02443_0004</name>
</gene>
<organism evidence="1">
    <name type="scientific">viral metagenome</name>
    <dbReference type="NCBI Taxonomy" id="1070528"/>
    <lineage>
        <taxon>unclassified sequences</taxon>
        <taxon>metagenomes</taxon>
        <taxon>organismal metagenomes</taxon>
    </lineage>
</organism>
<name>A0A6M3X5J2_9ZZZZ</name>
<proteinExistence type="predicted"/>
<sequence>MATIDDKGTYFQLLLNPNVENVELIDKPKEGYEATIGINEEGKHVISRVNYLKQFIDSSGNKKVRTIQDVLSKIDDLKNCSRCSTLDKENLTISSISTNETTGSGFVSTVSTNPTQSQVQPTQQLNVVSSQPIEEKTKSMKDVFADQFFNAYLTTPGKYIFGMMFGDENMISDAMPIDSKSQSDFIGEMVDFISGDIGLMRSPDEAKEYLSVLKQSEDEKSKPGSVKFNRNRRLYNNIIY</sequence>
<dbReference type="AlphaFoldDB" id="A0A6M3X5J2"/>
<reference evidence="1" key="1">
    <citation type="submission" date="2020-03" db="EMBL/GenBank/DDBJ databases">
        <title>The deep terrestrial virosphere.</title>
        <authorList>
            <person name="Holmfeldt K."/>
            <person name="Nilsson E."/>
            <person name="Simone D."/>
            <person name="Lopez-Fernandez M."/>
            <person name="Wu X."/>
            <person name="de Brujin I."/>
            <person name="Lundin D."/>
            <person name="Andersson A."/>
            <person name="Bertilsson S."/>
            <person name="Dopson M."/>
        </authorList>
    </citation>
    <scope>NUCLEOTIDE SEQUENCE</scope>
    <source>
        <strain evidence="1">MM171B02443</strain>
    </source>
</reference>
<protein>
    <submittedName>
        <fullName evidence="1">Uncharacterized protein</fullName>
    </submittedName>
</protein>
<evidence type="ECO:0000313" key="1">
    <source>
        <dbReference type="EMBL" id="QJH92968.1"/>
    </source>
</evidence>